<sequence>MEIKKTCHAPPFSPPLLPPLTLFLAYTSPGPRHPTHHQHTLATFLFLPLPFSLIASCEFLLQGEWLSNE</sequence>
<keyword evidence="2" id="KW-1185">Reference proteome</keyword>
<gene>
    <name evidence="1" type="ORF">RIF29_42440</name>
</gene>
<name>A0AAN9ECN6_CROPI</name>
<reference evidence="1 2" key="1">
    <citation type="submission" date="2024-01" db="EMBL/GenBank/DDBJ databases">
        <title>The genomes of 5 underutilized Papilionoideae crops provide insights into root nodulation and disease resistanc.</title>
        <authorList>
            <person name="Yuan L."/>
        </authorList>
    </citation>
    <scope>NUCLEOTIDE SEQUENCE [LARGE SCALE GENOMIC DNA]</scope>
    <source>
        <strain evidence="1">ZHUSHIDOU_FW_LH</strain>
        <tissue evidence="1">Leaf</tissue>
    </source>
</reference>
<evidence type="ECO:0000313" key="1">
    <source>
        <dbReference type="EMBL" id="KAK7247555.1"/>
    </source>
</evidence>
<dbReference type="EMBL" id="JAYWIO010000008">
    <property type="protein sequence ID" value="KAK7247555.1"/>
    <property type="molecule type" value="Genomic_DNA"/>
</dbReference>
<organism evidence="1 2">
    <name type="scientific">Crotalaria pallida</name>
    <name type="common">Smooth rattlebox</name>
    <name type="synonym">Crotalaria striata</name>
    <dbReference type="NCBI Taxonomy" id="3830"/>
    <lineage>
        <taxon>Eukaryota</taxon>
        <taxon>Viridiplantae</taxon>
        <taxon>Streptophyta</taxon>
        <taxon>Embryophyta</taxon>
        <taxon>Tracheophyta</taxon>
        <taxon>Spermatophyta</taxon>
        <taxon>Magnoliopsida</taxon>
        <taxon>eudicotyledons</taxon>
        <taxon>Gunneridae</taxon>
        <taxon>Pentapetalae</taxon>
        <taxon>rosids</taxon>
        <taxon>fabids</taxon>
        <taxon>Fabales</taxon>
        <taxon>Fabaceae</taxon>
        <taxon>Papilionoideae</taxon>
        <taxon>50 kb inversion clade</taxon>
        <taxon>genistoids sensu lato</taxon>
        <taxon>core genistoids</taxon>
        <taxon>Crotalarieae</taxon>
        <taxon>Crotalaria</taxon>
    </lineage>
</organism>
<comment type="caution">
    <text evidence="1">The sequence shown here is derived from an EMBL/GenBank/DDBJ whole genome shotgun (WGS) entry which is preliminary data.</text>
</comment>
<accession>A0AAN9ECN6</accession>
<dbReference type="AlphaFoldDB" id="A0AAN9ECN6"/>
<dbReference type="Proteomes" id="UP001372338">
    <property type="component" value="Unassembled WGS sequence"/>
</dbReference>
<evidence type="ECO:0000313" key="2">
    <source>
        <dbReference type="Proteomes" id="UP001372338"/>
    </source>
</evidence>
<proteinExistence type="predicted"/>
<protein>
    <submittedName>
        <fullName evidence="1">Uncharacterized protein</fullName>
    </submittedName>
</protein>